<comment type="caution">
    <text evidence="2">The sequence shown here is derived from an EMBL/GenBank/DDBJ whole genome shotgun (WGS) entry which is preliminary data.</text>
</comment>
<evidence type="ECO:0000256" key="1">
    <source>
        <dbReference type="SAM" id="MobiDB-lite"/>
    </source>
</evidence>
<name>A0A6D2ICH0_9BRAS</name>
<protein>
    <submittedName>
        <fullName evidence="2">Uncharacterized protein</fullName>
    </submittedName>
</protein>
<organism evidence="2 3">
    <name type="scientific">Microthlaspi erraticum</name>
    <dbReference type="NCBI Taxonomy" id="1685480"/>
    <lineage>
        <taxon>Eukaryota</taxon>
        <taxon>Viridiplantae</taxon>
        <taxon>Streptophyta</taxon>
        <taxon>Embryophyta</taxon>
        <taxon>Tracheophyta</taxon>
        <taxon>Spermatophyta</taxon>
        <taxon>Magnoliopsida</taxon>
        <taxon>eudicotyledons</taxon>
        <taxon>Gunneridae</taxon>
        <taxon>Pentapetalae</taxon>
        <taxon>rosids</taxon>
        <taxon>malvids</taxon>
        <taxon>Brassicales</taxon>
        <taxon>Brassicaceae</taxon>
        <taxon>Coluteocarpeae</taxon>
        <taxon>Microthlaspi</taxon>
    </lineage>
</organism>
<proteinExistence type="predicted"/>
<evidence type="ECO:0000313" key="2">
    <source>
        <dbReference type="EMBL" id="CAA7023687.1"/>
    </source>
</evidence>
<dbReference type="EMBL" id="CACVBM020000810">
    <property type="protein sequence ID" value="CAA7023687.1"/>
    <property type="molecule type" value="Genomic_DNA"/>
</dbReference>
<evidence type="ECO:0000313" key="3">
    <source>
        <dbReference type="Proteomes" id="UP000467841"/>
    </source>
</evidence>
<dbReference type="Proteomes" id="UP000467841">
    <property type="component" value="Unassembled WGS sequence"/>
</dbReference>
<accession>A0A6D2ICH0</accession>
<gene>
    <name evidence="2" type="ORF">MERR_LOCUS10922</name>
</gene>
<feature type="compositionally biased region" description="Low complexity" evidence="1">
    <location>
        <begin position="219"/>
        <end position="230"/>
    </location>
</feature>
<dbReference type="OrthoDB" id="1751735at2759"/>
<dbReference type="AlphaFoldDB" id="A0A6D2ICH0"/>
<keyword evidence="3" id="KW-1185">Reference proteome</keyword>
<feature type="region of interest" description="Disordered" evidence="1">
    <location>
        <begin position="216"/>
        <end position="239"/>
    </location>
</feature>
<reference evidence="2" key="1">
    <citation type="submission" date="2020-01" db="EMBL/GenBank/DDBJ databases">
        <authorList>
            <person name="Mishra B."/>
        </authorList>
    </citation>
    <scope>NUCLEOTIDE SEQUENCE [LARGE SCALE GENOMIC DNA]</scope>
</reference>
<sequence length="273" mass="30478">MQMALAIEHQRNMLEAHYLKASMTPPIPSQQNSYISTRTDITQQSPPQKIEQWLTPSTTTITPQTTNSVEEFCSNNMASLSLRGFTERTSNTCSMYEPQHVYTSPMHSTQGVLQINDNNNCNMVQGFIAPYMTIEQQSAPGSSTTTTQQQLQLNNDCLIHDSFHNPTFIPNMVVPSTTDSLHQGISNITVPFPDYKCNSYPPYNSLEVVQAQLDALQNSSTSRETTSHETNLSPSVTGDDVDPVDRYIDWGKVEEMDFELDPVEVLEALGFGV</sequence>